<evidence type="ECO:0000259" key="1">
    <source>
        <dbReference type="PROSITE" id="PS50097"/>
    </source>
</evidence>
<dbReference type="InParanoid" id="J4H2P0"/>
<dbReference type="SUPFAM" id="SSF54695">
    <property type="entry name" value="POZ domain"/>
    <property type="match status" value="1"/>
</dbReference>
<dbReference type="RefSeq" id="XP_012181142.1">
    <property type="nucleotide sequence ID" value="XM_012325752.1"/>
</dbReference>
<dbReference type="SUPFAM" id="SSF55874">
    <property type="entry name" value="ATPase domain of HSP90 chaperone/DNA topoisomerase II/histidine kinase"/>
    <property type="match status" value="2"/>
</dbReference>
<dbReference type="CDD" id="cd18186">
    <property type="entry name" value="BTB_POZ_ZBTB_KLHL-like"/>
    <property type="match status" value="1"/>
</dbReference>
<dbReference type="Gene3D" id="3.30.710.10">
    <property type="entry name" value="Potassium Channel Kv1.1, Chain A"/>
    <property type="match status" value="1"/>
</dbReference>
<feature type="domain" description="BTB" evidence="1">
    <location>
        <begin position="2517"/>
        <end position="2588"/>
    </location>
</feature>
<keyword evidence="3" id="KW-1185">Reference proteome</keyword>
<name>J4H2P0_9APHY</name>
<dbReference type="InterPro" id="IPR058210">
    <property type="entry name" value="SACS/Nov_dom"/>
</dbReference>
<organism evidence="2 3">
    <name type="scientific">Fibroporia radiculosa</name>
    <dbReference type="NCBI Taxonomy" id="599839"/>
    <lineage>
        <taxon>Eukaryota</taxon>
        <taxon>Fungi</taxon>
        <taxon>Dikarya</taxon>
        <taxon>Basidiomycota</taxon>
        <taxon>Agaricomycotina</taxon>
        <taxon>Agaricomycetes</taxon>
        <taxon>Polyporales</taxon>
        <taxon>Fibroporiaceae</taxon>
        <taxon>Fibroporia</taxon>
    </lineage>
</organism>
<dbReference type="GeneID" id="24096770"/>
<reference evidence="2 3" key="1">
    <citation type="journal article" date="2012" name="Appl. Environ. Microbiol.">
        <title>Short-read sequencing for genomic analysis of the brown rot fungus Fibroporia radiculosa.</title>
        <authorList>
            <person name="Tang J.D."/>
            <person name="Perkins A.D."/>
            <person name="Sonstegard T.S."/>
            <person name="Schroeder S.G."/>
            <person name="Burgess S.C."/>
            <person name="Diehl S.V."/>
        </authorList>
    </citation>
    <scope>NUCLEOTIDE SEQUENCE [LARGE SCALE GENOMIC DNA]</scope>
    <source>
        <strain evidence="2 3">TFFH 294</strain>
    </source>
</reference>
<proteinExistence type="predicted"/>
<protein>
    <recommendedName>
        <fullName evidence="1">BTB domain-containing protein</fullName>
    </recommendedName>
</protein>
<dbReference type="EMBL" id="HE797053">
    <property type="protein sequence ID" value="CCM01859.1"/>
    <property type="molecule type" value="Genomic_DNA"/>
</dbReference>
<dbReference type="STRING" id="599839.J4H2P0"/>
<evidence type="ECO:0000313" key="2">
    <source>
        <dbReference type="EMBL" id="CCM01859.1"/>
    </source>
</evidence>
<dbReference type="GO" id="GO:0030544">
    <property type="term" value="F:Hsp70 protein binding"/>
    <property type="evidence" value="ECO:0007669"/>
    <property type="project" value="TreeGrafter"/>
</dbReference>
<dbReference type="SMART" id="SM00225">
    <property type="entry name" value="BTB"/>
    <property type="match status" value="1"/>
</dbReference>
<dbReference type="OrthoDB" id="1262810at2759"/>
<gene>
    <name evidence="2" type="ORF">FIBRA_03930</name>
</gene>
<dbReference type="InterPro" id="IPR000210">
    <property type="entry name" value="BTB/POZ_dom"/>
</dbReference>
<dbReference type="Pfam" id="PF00651">
    <property type="entry name" value="BTB"/>
    <property type="match status" value="1"/>
</dbReference>
<dbReference type="PANTHER" id="PTHR15600">
    <property type="entry name" value="SACSIN"/>
    <property type="match status" value="1"/>
</dbReference>
<dbReference type="Proteomes" id="UP000006352">
    <property type="component" value="Unassembled WGS sequence"/>
</dbReference>
<dbReference type="InterPro" id="IPR011333">
    <property type="entry name" value="SKP1/BTB/POZ_sf"/>
</dbReference>
<dbReference type="PANTHER" id="PTHR15600:SF42">
    <property type="entry name" value="SACSIN"/>
    <property type="match status" value="1"/>
</dbReference>
<evidence type="ECO:0000313" key="3">
    <source>
        <dbReference type="Proteomes" id="UP000006352"/>
    </source>
</evidence>
<dbReference type="Gene3D" id="3.30.565.10">
    <property type="entry name" value="Histidine kinase-like ATPase, C-terminal domain"/>
    <property type="match status" value="1"/>
</dbReference>
<accession>J4H2P0</accession>
<dbReference type="InterPro" id="IPR052972">
    <property type="entry name" value="Sacsin_chaperone_reg"/>
</dbReference>
<dbReference type="Pfam" id="PF25794">
    <property type="entry name" value="SACS"/>
    <property type="match status" value="2"/>
</dbReference>
<dbReference type="NCBIfam" id="NF047352">
    <property type="entry name" value="P_loop_sacsin"/>
    <property type="match status" value="1"/>
</dbReference>
<dbReference type="InterPro" id="IPR036890">
    <property type="entry name" value="HATPase_C_sf"/>
</dbReference>
<dbReference type="HOGENOM" id="CLU_000417_1_0_1"/>
<dbReference type="PROSITE" id="PS50097">
    <property type="entry name" value="BTB"/>
    <property type="match status" value="1"/>
</dbReference>
<sequence length="2665" mass="303022">MASFGERVDLTANIESILKRYPFSIGIFRELLQNSDDAKATSQASTQHSSQIFVFDSRIHPSEHLIEPKFAKLQGPAFIAYNDATFSDDDWDALQNISRSSKKSDTSKIGKYGIGIRSCYHLTDNLEVLSGNSFVIFDPHRKLIDEGGRKWSLADVKDTFGDQLCPFLSFSNAGSTFDGAAIRLPLRQEGHQSRLSSKVPQPDEIRKLLLEFVEEELGVVMLFLSSIKCIEIREIDNGGERTLAKCAIQRQHPITSSNHLVQSRVCTIVLERFTKDGAAECRDVYTWRVWSTAFSHNHCINSLAARIGQNPGHDIRSDIESEKLCPREGTPVSIAIPIRNDGTPVATTNGRLFTYLPLPLKTGFPCHVHALFALTDSRDHLRNSGEVILAGTRDKLLIVWNEVLFEDLIPEVWATMLRDQSASCNPSDEYSIWPPQQYKATSGESVYWQKMPEKVLRVVEQGRHAVWPIAGLRDQPHLSLDAIFVAPPSQDRSLLNSLVNAGIKVAQPPAYIFDLFDTKSTQHLTPARAHAELRDASYSELRQLKSADRSAILCYLISSNDLALLANLELIPTVSEKHIYLEASSVRDSHMYTLLDAKEADLFRHRDGDAVALHMLPDVVANQLAVHGEGKLNVVRLYPSRVVEYLRVELNTTPVSETFSRWLLKFWKWMPSWHSSFELLDAIKHLCILPTTNGRLQVVKEGTFREEDNMESSLCETMGGLGITFLHPEFPEAAADYLISRKSGIIKDLRSASNLLDSFTIPSNHTLDPQPAALLCRHLADCLARSGRLTENQISKLRSLPIFPANVILDEAIVESRLVALPPGAIIHCVSEAASSLLPSIDNVIFLSVSNVERGILEHIDLRAATRELRLTEVVELVADNFCEQSPVYQYGFLTYLADHEDLQSFSVLDKLRRSPFIAVGEGSMRFLSPRDIVDPDSSISHLVLPEEMRSVSSCNGGIYLEMCDALRDLRLLRDFLSVEFVQERIMILTNRDVLTEDRAQNMARELLDLLKSSSFDCSGLQIGPHLEWLPTRRGLRSSTECLGPYNVELFDRVLPVVDGPMSPSLCAALGWNRLVPLETVKKQFQVIIKEGNNAEYLAKILRHFGTRLQELMGSKQHFVDLQEMTNSRRWIPVSWDPVYIATSFEVVFNMHFPLGFYRIPPELSSRPGVKEFLIRMGCTERPSASAIVHRINILSSQQSQPLPLEIIQQVGQLLDAVHLRDLSEEKKKQILVPDHSGYMRSCLEVFYNDLGYRACRVKLPSGLYCIHSAIPYQLADRLGVRSLSSLHLEMFDLEDEDMREDPIDRINGVLCQYSIEQAFNEFIANATDAGAKYFSMILDENPFDITGLEFLTPRFAQLHLDPALIVHNNALFKDSDFKGIRQLGRGGKQGRDGVIGKFGLGALTMFHFGEMAMIVSGTYVQFLDPGTMFLPHKEGCMHSCLRLPLKELLSLYSGHLARLDGIQGFSLDQDFYDGTLFWLPLRTRKQAESSRLSQDPISATKVRRMMESFELKAPESLLFIDLEFVTVGERRWSRSVNMTWSVVAKRQQCCSEDLFEKTRVTITHTNTSNISVNRHWDVFFSRYSRQIVPEEFQSLIRKHRLKNFEVGLAVQSPQLSPGPAKNESHRDQYQFYSNLPLPITTSLPLHVHAASFILADDRRSIRFDDGGTLIPEAKFNYWVLSELIPPLYMFLLETWPLPHSNVDVWPGSVPPPAVEDLLSRAVATSFYHTLVRSSRKVCCSITTARLSPSEAVFLHHDELSGVRKVLLMLQAPELVKLPTLVHRVARNSKAKIPWIERHHARGILARYSDELVEAYTEKRALSVTGRTEERIQAKHIVDCFAYLIADSTLQLDLEGLPLLPLASGHLTRIESTSGTIIYAKNWPEDQKPWPLFPSERFLDPCVYNYRPFLDQCPNVAEFTAANIAELIELRLPNSKQSLMITSPQEAKWIEQFWLHFYRLDIEVDDVKTFALVPTTHALQYVSVDYCCTKSVLAIPPEDAPACLVPALEKMRAILVDRNTMPGCVRRPLSVLTCTIQNVLELLQDNYVEKDVRDPFSRLSQEEHEGFASWVRGELDQRVQSLQTTKLAPALASLVHSIPIWLASRANRIELRSLHDRDVEILPLNFKLRDVATFLPTSFYFVEVPSRVLNFLDRHPMDLSRFLSWLDYPKVLPRSDIPSFKQLLSAILESDYKVAGVTKIKVPNSSRVMVMSDTLYTRTDDIFRAALATRPQHFLCGDLATYEPWLHPFGLHHDHDFSAFKYCAEVLSRDVRGPNRRDRALTIFPWYQQLPIRIGHNETQWNQLSSLRFIPRASLRRSYDDTSIHAEQYAIELPDVISPNEVLRQEHECIAWTQRALFHSKPDERLLLADMRLGVPSVEEVVNHLVVLALEVARDHTGNEEVFRDLTKTYKWLTKNSEEAGPYLLQRSNDPLFLNVQTKSDPWQFICADRLIFNAPDEDDRQRVRAFLIPFKDLLLSANANEIKQVTAPTIEHETAENLFTRFRSALNEQRMQQSLTDAILRSVDGAEFPIHRCFLSASNEYFNDMFCSAFKESMPGMVKNPIQVDQDATSMRCVLDYIYTRDIRCIDTHDQNVLLSILRLAHYWRVHNLVEEIQILLLDTLTPGTYKTLQREAELLQAEILLEKCAEYERNNFRVMRQLHLASA</sequence>